<protein>
    <submittedName>
        <fullName evidence="2">Uncharacterized protein</fullName>
    </submittedName>
</protein>
<feature type="region of interest" description="Disordered" evidence="1">
    <location>
        <begin position="88"/>
        <end position="107"/>
    </location>
</feature>
<proteinExistence type="predicted"/>
<dbReference type="Proteomes" id="UP000006514">
    <property type="component" value="Unassembled WGS sequence"/>
</dbReference>
<gene>
    <name evidence="2" type="ORF">AURDEDRAFT_175520</name>
</gene>
<dbReference type="EMBL" id="JH687891">
    <property type="protein sequence ID" value="EJD35427.1"/>
    <property type="molecule type" value="Genomic_DNA"/>
</dbReference>
<organism evidence="2 3">
    <name type="scientific">Auricularia subglabra (strain TFB-10046 / SS5)</name>
    <name type="common">White-rot fungus</name>
    <name type="synonym">Auricularia delicata (strain TFB10046)</name>
    <dbReference type="NCBI Taxonomy" id="717982"/>
    <lineage>
        <taxon>Eukaryota</taxon>
        <taxon>Fungi</taxon>
        <taxon>Dikarya</taxon>
        <taxon>Basidiomycota</taxon>
        <taxon>Agaricomycotina</taxon>
        <taxon>Agaricomycetes</taxon>
        <taxon>Auriculariales</taxon>
        <taxon>Auriculariaceae</taxon>
        <taxon>Auricularia</taxon>
    </lineage>
</organism>
<sequence>MANAGHLPSTMNALGERVQELGWPFSHFTSNPISLRFSNGIGERVLGAVHLLQRLQVRESSGIGTVLFFPAPTVLGLPRASMRMAGVSQDAGSLRGSRSPFTRRVAGGRHSYAPDAAAARESVEGTSSWGTRLA</sequence>
<dbReference type="KEGG" id="adl:AURDEDRAFT_175520"/>
<feature type="region of interest" description="Disordered" evidence="1">
    <location>
        <begin position="112"/>
        <end position="134"/>
    </location>
</feature>
<name>J0CXF4_AURST</name>
<dbReference type="AlphaFoldDB" id="J0CXF4"/>
<reference evidence="3" key="1">
    <citation type="journal article" date="2012" name="Science">
        <title>The Paleozoic origin of enzymatic lignin decomposition reconstructed from 31 fungal genomes.</title>
        <authorList>
            <person name="Floudas D."/>
            <person name="Binder M."/>
            <person name="Riley R."/>
            <person name="Barry K."/>
            <person name="Blanchette R.A."/>
            <person name="Henrissat B."/>
            <person name="Martinez A.T."/>
            <person name="Otillar R."/>
            <person name="Spatafora J.W."/>
            <person name="Yadav J.S."/>
            <person name="Aerts A."/>
            <person name="Benoit I."/>
            <person name="Boyd A."/>
            <person name="Carlson A."/>
            <person name="Copeland A."/>
            <person name="Coutinho P.M."/>
            <person name="de Vries R.P."/>
            <person name="Ferreira P."/>
            <person name="Findley K."/>
            <person name="Foster B."/>
            <person name="Gaskell J."/>
            <person name="Glotzer D."/>
            <person name="Gorecki P."/>
            <person name="Heitman J."/>
            <person name="Hesse C."/>
            <person name="Hori C."/>
            <person name="Igarashi K."/>
            <person name="Jurgens J.A."/>
            <person name="Kallen N."/>
            <person name="Kersten P."/>
            <person name="Kohler A."/>
            <person name="Kuees U."/>
            <person name="Kumar T.K.A."/>
            <person name="Kuo A."/>
            <person name="LaButti K."/>
            <person name="Larrondo L.F."/>
            <person name="Lindquist E."/>
            <person name="Ling A."/>
            <person name="Lombard V."/>
            <person name="Lucas S."/>
            <person name="Lundell T."/>
            <person name="Martin R."/>
            <person name="McLaughlin D.J."/>
            <person name="Morgenstern I."/>
            <person name="Morin E."/>
            <person name="Murat C."/>
            <person name="Nagy L.G."/>
            <person name="Nolan M."/>
            <person name="Ohm R.A."/>
            <person name="Patyshakuliyeva A."/>
            <person name="Rokas A."/>
            <person name="Ruiz-Duenas F.J."/>
            <person name="Sabat G."/>
            <person name="Salamov A."/>
            <person name="Samejima M."/>
            <person name="Schmutz J."/>
            <person name="Slot J.C."/>
            <person name="St John F."/>
            <person name="Stenlid J."/>
            <person name="Sun H."/>
            <person name="Sun S."/>
            <person name="Syed K."/>
            <person name="Tsang A."/>
            <person name="Wiebenga A."/>
            <person name="Young D."/>
            <person name="Pisabarro A."/>
            <person name="Eastwood D.C."/>
            <person name="Martin F."/>
            <person name="Cullen D."/>
            <person name="Grigoriev I.V."/>
            <person name="Hibbett D.S."/>
        </authorList>
    </citation>
    <scope>NUCLEOTIDE SEQUENCE [LARGE SCALE GENOMIC DNA]</scope>
    <source>
        <strain evidence="3">TFB10046</strain>
    </source>
</reference>
<evidence type="ECO:0000313" key="3">
    <source>
        <dbReference type="Proteomes" id="UP000006514"/>
    </source>
</evidence>
<evidence type="ECO:0000313" key="2">
    <source>
        <dbReference type="EMBL" id="EJD35427.1"/>
    </source>
</evidence>
<feature type="compositionally biased region" description="Polar residues" evidence="1">
    <location>
        <begin position="124"/>
        <end position="134"/>
    </location>
</feature>
<keyword evidence="3" id="KW-1185">Reference proteome</keyword>
<evidence type="ECO:0000256" key="1">
    <source>
        <dbReference type="SAM" id="MobiDB-lite"/>
    </source>
</evidence>
<dbReference type="InParanoid" id="J0CXF4"/>
<accession>J0CXF4</accession>